<accession>A0ABR1DNG4</accession>
<keyword evidence="2" id="KW-1185">Reference proteome</keyword>
<dbReference type="EMBL" id="JAVFWL010000004">
    <property type="protein sequence ID" value="KAK6751486.1"/>
    <property type="molecule type" value="Genomic_DNA"/>
</dbReference>
<dbReference type="Proteomes" id="UP001303046">
    <property type="component" value="Unassembled WGS sequence"/>
</dbReference>
<proteinExistence type="predicted"/>
<comment type="caution">
    <text evidence="1">The sequence shown here is derived from an EMBL/GenBank/DDBJ whole genome shotgun (WGS) entry which is preliminary data.</text>
</comment>
<gene>
    <name evidence="1" type="primary">Necator_chrIV.g16387</name>
    <name evidence="1" type="ORF">RB195_003091</name>
</gene>
<protein>
    <submittedName>
        <fullName evidence="1">Uncharacterized protein</fullName>
    </submittedName>
</protein>
<organism evidence="1 2">
    <name type="scientific">Necator americanus</name>
    <name type="common">Human hookworm</name>
    <dbReference type="NCBI Taxonomy" id="51031"/>
    <lineage>
        <taxon>Eukaryota</taxon>
        <taxon>Metazoa</taxon>
        <taxon>Ecdysozoa</taxon>
        <taxon>Nematoda</taxon>
        <taxon>Chromadorea</taxon>
        <taxon>Rhabditida</taxon>
        <taxon>Rhabditina</taxon>
        <taxon>Rhabditomorpha</taxon>
        <taxon>Strongyloidea</taxon>
        <taxon>Ancylostomatidae</taxon>
        <taxon>Bunostominae</taxon>
        <taxon>Necator</taxon>
    </lineage>
</organism>
<evidence type="ECO:0000313" key="1">
    <source>
        <dbReference type="EMBL" id="KAK6751486.1"/>
    </source>
</evidence>
<evidence type="ECO:0000313" key="2">
    <source>
        <dbReference type="Proteomes" id="UP001303046"/>
    </source>
</evidence>
<sequence length="81" mass="9131">MEIELPEWSMEGGVGCSQSSTRNFLQELANKYVALLFYSMYNGDAKNFVAIKALKKATTPKHSKKVELGSYSYHHNETALQ</sequence>
<reference evidence="1 2" key="1">
    <citation type="submission" date="2023-08" db="EMBL/GenBank/DDBJ databases">
        <title>A Necator americanus chromosomal reference genome.</title>
        <authorList>
            <person name="Ilik V."/>
            <person name="Petrzelkova K.J."/>
            <person name="Pardy F."/>
            <person name="Fuh T."/>
            <person name="Niatou-Singa F.S."/>
            <person name="Gouil Q."/>
            <person name="Baker L."/>
            <person name="Ritchie M.E."/>
            <person name="Jex A.R."/>
            <person name="Gazzola D."/>
            <person name="Li H."/>
            <person name="Toshio Fujiwara R."/>
            <person name="Zhan B."/>
            <person name="Aroian R.V."/>
            <person name="Pafco B."/>
            <person name="Schwarz E.M."/>
        </authorList>
    </citation>
    <scope>NUCLEOTIDE SEQUENCE [LARGE SCALE GENOMIC DNA]</scope>
    <source>
        <strain evidence="1 2">Aroian</strain>
        <tissue evidence="1">Whole animal</tissue>
    </source>
</reference>
<name>A0ABR1DNG4_NECAM</name>